<dbReference type="FunFam" id="1.25.40.10:FF:000361">
    <property type="entry name" value="Pentatricopeptide repeat-containing protein chloroplastic"/>
    <property type="match status" value="2"/>
</dbReference>
<dbReference type="Pfam" id="PF13041">
    <property type="entry name" value="PPR_2"/>
    <property type="match status" value="4"/>
</dbReference>
<dbReference type="Pfam" id="PF14432">
    <property type="entry name" value="DYW_deaminase"/>
    <property type="match status" value="1"/>
</dbReference>
<keyword evidence="6" id="KW-1185">Reference proteome</keyword>
<feature type="repeat" description="PPR" evidence="3">
    <location>
        <begin position="509"/>
        <end position="543"/>
    </location>
</feature>
<feature type="repeat" description="PPR" evidence="3">
    <location>
        <begin position="270"/>
        <end position="304"/>
    </location>
</feature>
<dbReference type="OrthoDB" id="1859983at2759"/>
<keyword evidence="2" id="KW-0677">Repeat</keyword>
<evidence type="ECO:0000313" key="5">
    <source>
        <dbReference type="EMBL" id="PWA52909.1"/>
    </source>
</evidence>
<dbReference type="FunFam" id="1.25.40.10:FF:000344">
    <property type="entry name" value="Pentatricopeptide repeat-containing protein"/>
    <property type="match status" value="1"/>
</dbReference>
<organism evidence="5 6">
    <name type="scientific">Artemisia annua</name>
    <name type="common">Sweet wormwood</name>
    <dbReference type="NCBI Taxonomy" id="35608"/>
    <lineage>
        <taxon>Eukaryota</taxon>
        <taxon>Viridiplantae</taxon>
        <taxon>Streptophyta</taxon>
        <taxon>Embryophyta</taxon>
        <taxon>Tracheophyta</taxon>
        <taxon>Spermatophyta</taxon>
        <taxon>Magnoliopsida</taxon>
        <taxon>eudicotyledons</taxon>
        <taxon>Gunneridae</taxon>
        <taxon>Pentapetalae</taxon>
        <taxon>asterids</taxon>
        <taxon>campanulids</taxon>
        <taxon>Asterales</taxon>
        <taxon>Asteraceae</taxon>
        <taxon>Asteroideae</taxon>
        <taxon>Anthemideae</taxon>
        <taxon>Artemisiinae</taxon>
        <taxon>Artemisia</taxon>
    </lineage>
</organism>
<protein>
    <submittedName>
        <fullName evidence="5">Pentatricopeptide repeat (PPR) superfamily protein</fullName>
    </submittedName>
</protein>
<dbReference type="AlphaFoldDB" id="A0A2U1LV70"/>
<dbReference type="GO" id="GO:0003723">
    <property type="term" value="F:RNA binding"/>
    <property type="evidence" value="ECO:0007669"/>
    <property type="project" value="InterPro"/>
</dbReference>
<feature type="repeat" description="PPR" evidence="3">
    <location>
        <begin position="610"/>
        <end position="644"/>
    </location>
</feature>
<dbReference type="PANTHER" id="PTHR47926">
    <property type="entry name" value="PENTATRICOPEPTIDE REPEAT-CONTAINING PROTEIN"/>
    <property type="match status" value="1"/>
</dbReference>
<dbReference type="InterPro" id="IPR002885">
    <property type="entry name" value="PPR_rpt"/>
</dbReference>
<reference evidence="5 6" key="1">
    <citation type="journal article" date="2018" name="Mol. Plant">
        <title>The genome of Artemisia annua provides insight into the evolution of Asteraceae family and artemisinin biosynthesis.</title>
        <authorList>
            <person name="Shen Q."/>
            <person name="Zhang L."/>
            <person name="Liao Z."/>
            <person name="Wang S."/>
            <person name="Yan T."/>
            <person name="Shi P."/>
            <person name="Liu M."/>
            <person name="Fu X."/>
            <person name="Pan Q."/>
            <person name="Wang Y."/>
            <person name="Lv Z."/>
            <person name="Lu X."/>
            <person name="Zhang F."/>
            <person name="Jiang W."/>
            <person name="Ma Y."/>
            <person name="Chen M."/>
            <person name="Hao X."/>
            <person name="Li L."/>
            <person name="Tang Y."/>
            <person name="Lv G."/>
            <person name="Zhou Y."/>
            <person name="Sun X."/>
            <person name="Brodelius P.E."/>
            <person name="Rose J.K.C."/>
            <person name="Tang K."/>
        </authorList>
    </citation>
    <scope>NUCLEOTIDE SEQUENCE [LARGE SCALE GENOMIC DNA]</scope>
    <source>
        <strain evidence="6">cv. Huhao1</strain>
        <tissue evidence="5">Leaf</tissue>
    </source>
</reference>
<comment type="similarity">
    <text evidence="1">Belongs to the PPR family. PCMP-H subfamily.</text>
</comment>
<dbReference type="STRING" id="35608.A0A2U1LV70"/>
<evidence type="ECO:0000256" key="3">
    <source>
        <dbReference type="PROSITE-ProRule" id="PRU00708"/>
    </source>
</evidence>
<dbReference type="SUPFAM" id="SSF48452">
    <property type="entry name" value="TPR-like"/>
    <property type="match status" value="1"/>
</dbReference>
<feature type="domain" description="DYW" evidence="4">
    <location>
        <begin position="924"/>
        <end position="1016"/>
    </location>
</feature>
<dbReference type="Proteomes" id="UP000245207">
    <property type="component" value="Unassembled WGS sequence"/>
</dbReference>
<dbReference type="Pfam" id="PF01535">
    <property type="entry name" value="PPR"/>
    <property type="match status" value="5"/>
</dbReference>
<dbReference type="FunFam" id="1.25.40.10:FF:000144">
    <property type="entry name" value="Pentatricopeptide repeat-containing protein, mitochondrial"/>
    <property type="match status" value="1"/>
</dbReference>
<evidence type="ECO:0000256" key="1">
    <source>
        <dbReference type="ARBA" id="ARBA00006643"/>
    </source>
</evidence>
<feature type="repeat" description="PPR" evidence="3">
    <location>
        <begin position="711"/>
        <end position="745"/>
    </location>
</feature>
<dbReference type="EMBL" id="PKPP01007614">
    <property type="protein sequence ID" value="PWA52909.1"/>
    <property type="molecule type" value="Genomic_DNA"/>
</dbReference>
<feature type="repeat" description="PPR" evidence="3">
    <location>
        <begin position="403"/>
        <end position="439"/>
    </location>
</feature>
<sequence>MKTLAKCYFGVIEKDLVSKYSLSPRQVAILGSIRAPHAQDFLFTIPIDGSLCPSCNVHRMDQWGDHAVHCSSEVGVKFRHNLMRDILVDICSKVGIMVRKEAPMGFLSEEGKELRPADLLLFNWLHGGEDGGDNPRESMEMMHLHVVTLVELSQSSHSFTRNPEWHRELSYCNRHNSKATDGALNPLHHTEPLEKPEDKNLYQWNTLISGYTRNGLWYDTIYTFSQFLLTDHLPDSFTLPCVIKACAGVSSFVSGRVVHGMAVKVGLVSDVFVCNSLVAMYGKFGFVEDSVKVFDRMSERNLVTWNSLISVFSDNGFLGKCVDLFVELVGGDGFVPDVATLVTVLPVCGGEKEVSLGRMIHSVAVKLGLFRDLKVQNALMDMYVKCGYMLEAETLLDRNNNKNVVSWNSVIWGCSKEGEVENTFELLYKMQSGSDGVKPDQVTVLNVLKVCFHCSKLLKVKELHGYSIRHGIESDELVANSFIAAYAKCECGSPLYLAENVFYSMKNKTVSSWNALISGYTQNGDPLQAIDLYRKMTYLGFKPDWYTIGSLLLVCTELKLLKYGKEIHGFVIRNGLETDSHIGNSLLSFYIYCDKPLSTNIMFDGLKNKDLVSWNTMIAGYSQKRLPNEALNSFRTMTYSGIQPKEIATTSVLSACSQLSALRLGKSVHCYALKKNLTNDILVESSIIDMYAKTGCIEASRYVFDRTNKKHVELWTVLIAAYGINGQGKEAIELFYEMQRLNMKPDHFTLIAILMACNHGGLVEEGLKLFDDMQPVHGVKPKLEHYACLVDMLGRAGRFDDAIMLIVKMPQEPDARMWSSLLSSCRVHGNIKLGKEVAEKLLQLEPNKAENYVLSSNLFASSGKWDDVRTIRQRMKKNGLKKQVGCSWIEIRGRVYDFVAGNKVIPDIHDMWQRLEQDIATRYGYKPDTKCVLHELTEDEKVDILRGHSEKLAVCFGLLQTDRSVTLRIFKNLRICEDCHNAIKLVSKAVDREIIVRDNKRFHHFRDGHCSCGDYW</sequence>
<dbReference type="InterPro" id="IPR011990">
    <property type="entry name" value="TPR-like_helical_dom_sf"/>
</dbReference>
<evidence type="ECO:0000256" key="2">
    <source>
        <dbReference type="ARBA" id="ARBA00022737"/>
    </source>
</evidence>
<proteinExistence type="inferred from homology"/>
<dbReference type="GO" id="GO:0008270">
    <property type="term" value="F:zinc ion binding"/>
    <property type="evidence" value="ECO:0007669"/>
    <property type="project" value="InterPro"/>
</dbReference>
<dbReference type="InterPro" id="IPR032867">
    <property type="entry name" value="DYW_dom"/>
</dbReference>
<dbReference type="NCBIfam" id="TIGR00756">
    <property type="entry name" value="PPR"/>
    <property type="match status" value="4"/>
</dbReference>
<accession>A0A2U1LV70</accession>
<gene>
    <name evidence="5" type="ORF">CTI12_AA450080</name>
</gene>
<dbReference type="FunFam" id="1.25.40.10:FF:000280">
    <property type="entry name" value="Pentatricopeptide repeat-containing protein"/>
    <property type="match status" value="1"/>
</dbReference>
<dbReference type="InterPro" id="IPR046960">
    <property type="entry name" value="PPR_At4g14850-like_plant"/>
</dbReference>
<dbReference type="GO" id="GO:0009451">
    <property type="term" value="P:RNA modification"/>
    <property type="evidence" value="ECO:0007669"/>
    <property type="project" value="InterPro"/>
</dbReference>
<name>A0A2U1LV70_ARTAN</name>
<evidence type="ECO:0000259" key="4">
    <source>
        <dbReference type="Pfam" id="PF14432"/>
    </source>
</evidence>
<dbReference type="PANTHER" id="PTHR47926:SF383">
    <property type="entry name" value="DYW DOMAIN-CONTAINING PROTEIN"/>
    <property type="match status" value="1"/>
</dbReference>
<dbReference type="Gene3D" id="1.25.40.10">
    <property type="entry name" value="Tetratricopeptide repeat domain"/>
    <property type="match status" value="5"/>
</dbReference>
<dbReference type="PROSITE" id="PS51375">
    <property type="entry name" value="PPR"/>
    <property type="match status" value="5"/>
</dbReference>
<dbReference type="Pfam" id="PF20431">
    <property type="entry name" value="E_motif"/>
    <property type="match status" value="1"/>
</dbReference>
<dbReference type="InterPro" id="IPR046848">
    <property type="entry name" value="E_motif"/>
</dbReference>
<comment type="caution">
    <text evidence="5">The sequence shown here is derived from an EMBL/GenBank/DDBJ whole genome shotgun (WGS) entry which is preliminary data.</text>
</comment>
<evidence type="ECO:0000313" key="6">
    <source>
        <dbReference type="Proteomes" id="UP000245207"/>
    </source>
</evidence>